<name>A0A0B2US96_TOXCA</name>
<dbReference type="EMBL" id="JPKZ01002994">
    <property type="protein sequence ID" value="KHN73886.1"/>
    <property type="molecule type" value="Genomic_DNA"/>
</dbReference>
<evidence type="ECO:0000313" key="2">
    <source>
        <dbReference type="EMBL" id="KHN73886.1"/>
    </source>
</evidence>
<evidence type="ECO:0000256" key="1">
    <source>
        <dbReference type="SAM" id="MobiDB-lite"/>
    </source>
</evidence>
<feature type="region of interest" description="Disordered" evidence="1">
    <location>
        <begin position="138"/>
        <end position="185"/>
    </location>
</feature>
<organism evidence="2 3">
    <name type="scientific">Toxocara canis</name>
    <name type="common">Canine roundworm</name>
    <dbReference type="NCBI Taxonomy" id="6265"/>
    <lineage>
        <taxon>Eukaryota</taxon>
        <taxon>Metazoa</taxon>
        <taxon>Ecdysozoa</taxon>
        <taxon>Nematoda</taxon>
        <taxon>Chromadorea</taxon>
        <taxon>Rhabditida</taxon>
        <taxon>Spirurina</taxon>
        <taxon>Ascaridomorpha</taxon>
        <taxon>Ascaridoidea</taxon>
        <taxon>Toxocaridae</taxon>
        <taxon>Toxocara</taxon>
    </lineage>
</organism>
<feature type="compositionally biased region" description="Low complexity" evidence="1">
    <location>
        <begin position="163"/>
        <end position="172"/>
    </location>
</feature>
<keyword evidence="3" id="KW-1185">Reference proteome</keyword>
<reference evidence="2 3" key="1">
    <citation type="submission" date="2014-11" db="EMBL/GenBank/DDBJ databases">
        <title>Genetic blueprint of the zoonotic pathogen Toxocara canis.</title>
        <authorList>
            <person name="Zhu X.-Q."/>
            <person name="Korhonen P.K."/>
            <person name="Cai H."/>
            <person name="Young N.D."/>
            <person name="Nejsum P."/>
            <person name="von Samson-Himmelstjerna G."/>
            <person name="Boag P.R."/>
            <person name="Tan P."/>
            <person name="Li Q."/>
            <person name="Min J."/>
            <person name="Yang Y."/>
            <person name="Wang X."/>
            <person name="Fang X."/>
            <person name="Hall R.S."/>
            <person name="Hofmann A."/>
            <person name="Sternberg P.W."/>
            <person name="Jex A.R."/>
            <person name="Gasser R.B."/>
        </authorList>
    </citation>
    <scope>NUCLEOTIDE SEQUENCE [LARGE SCALE GENOMIC DNA]</scope>
    <source>
        <strain evidence="2">PN_DK_2014</strain>
    </source>
</reference>
<protein>
    <submittedName>
        <fullName evidence="2">Uncharacterized protein</fullName>
    </submittedName>
</protein>
<sequence>MEIWAQRPFESLRQVPYPTAYCLLDEIIAICQNALELHVANIDPVNITATAMIRVVEAMIAATCTNMCSVSSISGHQTISDSHAIPLLNAKDGYCILNRLLHRPCSIHAPTLSASLMQQSSTSCDLTSELDEDSVAWRPDSIQSNNPTFVMRNSGESRKRRFSISSSNRRNNQTMDSQSVTQDSRRLDMVNLTTTSALTENNHEQLDHKRCNSVKIGIRSSTEQDNSAIVITPR</sequence>
<accession>A0A0B2US96</accession>
<dbReference type="AlphaFoldDB" id="A0A0B2US96"/>
<evidence type="ECO:0000313" key="3">
    <source>
        <dbReference type="Proteomes" id="UP000031036"/>
    </source>
</evidence>
<comment type="caution">
    <text evidence="2">The sequence shown here is derived from an EMBL/GenBank/DDBJ whole genome shotgun (WGS) entry which is preliminary data.</text>
</comment>
<proteinExistence type="predicted"/>
<feature type="compositionally biased region" description="Polar residues" evidence="1">
    <location>
        <begin position="173"/>
        <end position="182"/>
    </location>
</feature>
<dbReference type="Proteomes" id="UP000031036">
    <property type="component" value="Unassembled WGS sequence"/>
</dbReference>
<gene>
    <name evidence="2" type="ORF">Tcan_16762</name>
</gene>